<gene>
    <name evidence="1" type="ORF">KDL01_08175</name>
</gene>
<evidence type="ECO:0000313" key="2">
    <source>
        <dbReference type="Proteomes" id="UP000675781"/>
    </source>
</evidence>
<proteinExistence type="predicted"/>
<dbReference type="Proteomes" id="UP000675781">
    <property type="component" value="Unassembled WGS sequence"/>
</dbReference>
<dbReference type="AlphaFoldDB" id="A0A941EMS1"/>
<dbReference type="SUPFAM" id="SSF52200">
    <property type="entry name" value="Toll/Interleukin receptor TIR domain"/>
    <property type="match status" value="1"/>
</dbReference>
<dbReference type="InterPro" id="IPR035897">
    <property type="entry name" value="Toll_tir_struct_dom_sf"/>
</dbReference>
<organism evidence="1 2">
    <name type="scientific">Actinospica durhamensis</name>
    <dbReference type="NCBI Taxonomy" id="1508375"/>
    <lineage>
        <taxon>Bacteria</taxon>
        <taxon>Bacillati</taxon>
        <taxon>Actinomycetota</taxon>
        <taxon>Actinomycetes</taxon>
        <taxon>Catenulisporales</taxon>
        <taxon>Actinospicaceae</taxon>
        <taxon>Actinospica</taxon>
    </lineage>
</organism>
<keyword evidence="2" id="KW-1185">Reference proteome</keyword>
<dbReference type="EMBL" id="JAGSOG010000025">
    <property type="protein sequence ID" value="MBR7833238.1"/>
    <property type="molecule type" value="Genomic_DNA"/>
</dbReference>
<dbReference type="Gene3D" id="3.40.50.10140">
    <property type="entry name" value="Toll/interleukin-1 receptor homology (TIR) domain"/>
    <property type="match status" value="1"/>
</dbReference>
<keyword evidence="1" id="KW-0675">Receptor</keyword>
<name>A0A941EMS1_9ACTN</name>
<dbReference type="GO" id="GO:0007165">
    <property type="term" value="P:signal transduction"/>
    <property type="evidence" value="ECO:0007669"/>
    <property type="project" value="InterPro"/>
</dbReference>
<protein>
    <submittedName>
        <fullName evidence="1">Toll/interleukin-1 receptor domain-containing protein</fullName>
    </submittedName>
</protein>
<accession>A0A941EMS1</accession>
<reference evidence="1" key="1">
    <citation type="submission" date="2021-04" db="EMBL/GenBank/DDBJ databases">
        <title>Genome based classification of Actinospica acidithermotolerans sp. nov., an actinobacterium isolated from an Indonesian hot spring.</title>
        <authorList>
            <person name="Kusuma A.B."/>
            <person name="Putra K.E."/>
            <person name="Nafisah S."/>
            <person name="Loh J."/>
            <person name="Nouioui I."/>
            <person name="Goodfellow M."/>
        </authorList>
    </citation>
    <scope>NUCLEOTIDE SEQUENCE</scope>
    <source>
        <strain evidence="1">CSCA 57</strain>
    </source>
</reference>
<evidence type="ECO:0000313" key="1">
    <source>
        <dbReference type="EMBL" id="MBR7833238.1"/>
    </source>
</evidence>
<sequence>MALTAQAMRSGRDWEREILRAVGSCQVFVDLRSNPYSHSPWCGREWTAFTRRRCWSRTTRERTATNAAVWWLAREVEDKFQEYWVEPEISASHHVLTDMFSAGAA</sequence>
<comment type="caution">
    <text evidence="1">The sequence shown here is derived from an EMBL/GenBank/DDBJ whole genome shotgun (WGS) entry which is preliminary data.</text>
</comment>